<evidence type="ECO:0000313" key="10">
    <source>
        <dbReference type="EMBL" id="KAK7603445.1"/>
    </source>
</evidence>
<dbReference type="GO" id="GO:0004123">
    <property type="term" value="F:cystathionine gamma-lyase activity"/>
    <property type="evidence" value="ECO:0007669"/>
    <property type="project" value="TreeGrafter"/>
</dbReference>
<evidence type="ECO:0000256" key="1">
    <source>
        <dbReference type="ARBA" id="ARBA00001933"/>
    </source>
</evidence>
<keyword evidence="6" id="KW-0198">Cysteine biosynthesis</keyword>
<sequence length="389" mass="43384">MGSEGFLPKDKTFSTRAITTRFDPFQWDSWCVVTPIVLSTTFKQAAPAQPKKHIYGRSGNPTREVLEEVLAAIEKAKHGLCFSTGLSAVNSVCHLLKAGDHLLAMGDVYGGVYRMFDQILPTHGLDVEFIDLSDPNILYNKVKNNTKMVWIETPTNPLIKYVDIEAVSQIAHKYDLLVVVDSTFLSPYFMKPLTLGADIVIHSLTKYINGHSDVIMGAALTDDDKLYERLKFLQNSNGVVPSPFDCYLVLRSIKSLKYRMEQHMKSSYSIAKFLESHPKVESVIHPGLQSHPERKLAQKQSSGWGGMLSFYLKGGLKESTAFISKLKIFTLAESLGGYESLIEIPSVMTHASVPAEEKKKLRLTDNLIRVSVGLEEEEDLIADLKQALS</sequence>
<evidence type="ECO:0000256" key="5">
    <source>
        <dbReference type="ARBA" id="ARBA00022898"/>
    </source>
</evidence>
<evidence type="ECO:0000256" key="4">
    <source>
        <dbReference type="ARBA" id="ARBA00012085"/>
    </source>
</evidence>
<comment type="cofactor">
    <cofactor evidence="1 9">
        <name>pyridoxal 5'-phosphate</name>
        <dbReference type="ChEBI" id="CHEBI:597326"/>
    </cofactor>
</comment>
<accession>A0AAN9TVB8</accession>
<dbReference type="PIRSF" id="PIRSF001434">
    <property type="entry name" value="CGS"/>
    <property type="match status" value="1"/>
</dbReference>
<dbReference type="PROSITE" id="PS00868">
    <property type="entry name" value="CYS_MET_METAB_PP"/>
    <property type="match status" value="1"/>
</dbReference>
<dbReference type="PANTHER" id="PTHR11808:SF15">
    <property type="entry name" value="CYSTATHIONINE GAMMA-LYASE"/>
    <property type="match status" value="1"/>
</dbReference>
<dbReference type="InterPro" id="IPR015422">
    <property type="entry name" value="PyrdxlP-dep_Trfase_small"/>
</dbReference>
<comment type="pathway">
    <text evidence="2">Amino-acid biosynthesis; L-cysteine biosynthesis; L-cysteine from L-homocysteine and L-serine: step 2/2.</text>
</comment>
<dbReference type="Gene3D" id="3.40.640.10">
    <property type="entry name" value="Type I PLP-dependent aspartate aminotransferase-like (Major domain)"/>
    <property type="match status" value="1"/>
</dbReference>
<comment type="similarity">
    <text evidence="3 9">Belongs to the trans-sulfuration enzymes family.</text>
</comment>
<dbReference type="AlphaFoldDB" id="A0AAN9TVB8"/>
<name>A0AAN9TVB8_9HEMI</name>
<dbReference type="FunFam" id="3.90.1150.10:FF:000008">
    <property type="entry name" value="Cystathionine gamma-synthase"/>
    <property type="match status" value="1"/>
</dbReference>
<evidence type="ECO:0000256" key="3">
    <source>
        <dbReference type="ARBA" id="ARBA00009077"/>
    </source>
</evidence>
<dbReference type="FunFam" id="3.40.640.10:FF:000009">
    <property type="entry name" value="Cystathionine gamma-synthase homolog"/>
    <property type="match status" value="1"/>
</dbReference>
<dbReference type="Proteomes" id="UP001367676">
    <property type="component" value="Unassembled WGS sequence"/>
</dbReference>
<dbReference type="InterPro" id="IPR015421">
    <property type="entry name" value="PyrdxlP-dep_Trfase_major"/>
</dbReference>
<dbReference type="SUPFAM" id="SSF53383">
    <property type="entry name" value="PLP-dependent transferases"/>
    <property type="match status" value="1"/>
</dbReference>
<dbReference type="Gene3D" id="3.90.1150.10">
    <property type="entry name" value="Aspartate Aminotransferase, domain 1"/>
    <property type="match status" value="1"/>
</dbReference>
<evidence type="ECO:0000256" key="9">
    <source>
        <dbReference type="RuleBase" id="RU362118"/>
    </source>
</evidence>
<proteinExistence type="inferred from homology"/>
<dbReference type="GO" id="GO:0030170">
    <property type="term" value="F:pyridoxal phosphate binding"/>
    <property type="evidence" value="ECO:0007669"/>
    <property type="project" value="InterPro"/>
</dbReference>
<dbReference type="GO" id="GO:0005737">
    <property type="term" value="C:cytoplasm"/>
    <property type="evidence" value="ECO:0007669"/>
    <property type="project" value="TreeGrafter"/>
</dbReference>
<protein>
    <recommendedName>
        <fullName evidence="4">cystathionine gamma-lyase</fullName>
        <ecNumber evidence="4">4.4.1.1</ecNumber>
    </recommendedName>
    <alternativeName>
        <fullName evidence="7">Gamma-cystathionase</fullName>
    </alternativeName>
</protein>
<comment type="caution">
    <text evidence="10">The sequence shown here is derived from an EMBL/GenBank/DDBJ whole genome shotgun (WGS) entry which is preliminary data.</text>
</comment>
<evidence type="ECO:0000256" key="2">
    <source>
        <dbReference type="ARBA" id="ARBA00005038"/>
    </source>
</evidence>
<dbReference type="EMBL" id="JBBCAQ010000006">
    <property type="protein sequence ID" value="KAK7603445.1"/>
    <property type="molecule type" value="Genomic_DNA"/>
</dbReference>
<keyword evidence="5 8" id="KW-0663">Pyridoxal phosphate</keyword>
<gene>
    <name evidence="10" type="ORF">V9T40_003444</name>
</gene>
<evidence type="ECO:0000256" key="8">
    <source>
        <dbReference type="PIRSR" id="PIRSR001434-2"/>
    </source>
</evidence>
<feature type="modified residue" description="N6-(pyridoxal phosphate)lysine" evidence="8">
    <location>
        <position position="206"/>
    </location>
</feature>
<keyword evidence="11" id="KW-1185">Reference proteome</keyword>
<evidence type="ECO:0000256" key="7">
    <source>
        <dbReference type="ARBA" id="ARBA00029853"/>
    </source>
</evidence>
<dbReference type="EC" id="4.4.1.1" evidence="4"/>
<dbReference type="Pfam" id="PF01053">
    <property type="entry name" value="Cys_Met_Meta_PP"/>
    <property type="match status" value="1"/>
</dbReference>
<dbReference type="GO" id="GO:0019346">
    <property type="term" value="P:transsulfuration"/>
    <property type="evidence" value="ECO:0007669"/>
    <property type="project" value="InterPro"/>
</dbReference>
<dbReference type="CDD" id="cd00614">
    <property type="entry name" value="CGS_like"/>
    <property type="match status" value="1"/>
</dbReference>
<dbReference type="GO" id="GO:0019343">
    <property type="term" value="P:cysteine biosynthetic process via cystathionine"/>
    <property type="evidence" value="ECO:0007669"/>
    <property type="project" value="TreeGrafter"/>
</dbReference>
<dbReference type="InterPro" id="IPR054542">
    <property type="entry name" value="Cys_met_metab_PP"/>
</dbReference>
<reference evidence="10 11" key="1">
    <citation type="submission" date="2024-03" db="EMBL/GenBank/DDBJ databases">
        <title>Adaptation during the transition from Ophiocordyceps entomopathogen to insect associate is accompanied by gene loss and intensified selection.</title>
        <authorList>
            <person name="Ward C.M."/>
            <person name="Onetto C.A."/>
            <person name="Borneman A.R."/>
        </authorList>
    </citation>
    <scope>NUCLEOTIDE SEQUENCE [LARGE SCALE GENOMIC DNA]</scope>
    <source>
        <strain evidence="10">AWRI1</strain>
        <tissue evidence="10">Single Adult Female</tissue>
    </source>
</reference>
<evidence type="ECO:0000256" key="6">
    <source>
        <dbReference type="ARBA" id="ARBA00023192"/>
    </source>
</evidence>
<organism evidence="10 11">
    <name type="scientific">Parthenolecanium corni</name>
    <dbReference type="NCBI Taxonomy" id="536013"/>
    <lineage>
        <taxon>Eukaryota</taxon>
        <taxon>Metazoa</taxon>
        <taxon>Ecdysozoa</taxon>
        <taxon>Arthropoda</taxon>
        <taxon>Hexapoda</taxon>
        <taxon>Insecta</taxon>
        <taxon>Pterygota</taxon>
        <taxon>Neoptera</taxon>
        <taxon>Paraneoptera</taxon>
        <taxon>Hemiptera</taxon>
        <taxon>Sternorrhyncha</taxon>
        <taxon>Coccoidea</taxon>
        <taxon>Coccidae</taxon>
        <taxon>Parthenolecanium</taxon>
    </lineage>
</organism>
<keyword evidence="6" id="KW-0028">Amino-acid biosynthesis</keyword>
<evidence type="ECO:0000313" key="11">
    <source>
        <dbReference type="Proteomes" id="UP001367676"/>
    </source>
</evidence>
<dbReference type="InterPro" id="IPR015424">
    <property type="entry name" value="PyrdxlP-dep_Trfase"/>
</dbReference>
<dbReference type="PANTHER" id="PTHR11808">
    <property type="entry name" value="TRANS-SULFURATION ENZYME FAMILY MEMBER"/>
    <property type="match status" value="1"/>
</dbReference>
<dbReference type="InterPro" id="IPR000277">
    <property type="entry name" value="Cys/Met-Metab_PyrdxlP-dep_enz"/>
</dbReference>